<organism evidence="1 2">
    <name type="scientific">Microbacterium invictum</name>
    <dbReference type="NCBI Taxonomy" id="515415"/>
    <lineage>
        <taxon>Bacteria</taxon>
        <taxon>Bacillati</taxon>
        <taxon>Actinomycetota</taxon>
        <taxon>Actinomycetes</taxon>
        <taxon>Micrococcales</taxon>
        <taxon>Microbacteriaceae</taxon>
        <taxon>Microbacterium</taxon>
    </lineage>
</organism>
<evidence type="ECO:0000313" key="1">
    <source>
        <dbReference type="EMBL" id="MBB4139169.1"/>
    </source>
</evidence>
<evidence type="ECO:0000313" key="2">
    <source>
        <dbReference type="Proteomes" id="UP000549113"/>
    </source>
</evidence>
<dbReference type="EMBL" id="JACIFH010000001">
    <property type="protein sequence ID" value="MBB4139169.1"/>
    <property type="molecule type" value="Genomic_DNA"/>
</dbReference>
<gene>
    <name evidence="1" type="ORF">BKA10_000963</name>
</gene>
<keyword evidence="2" id="KW-1185">Reference proteome</keyword>
<comment type="caution">
    <text evidence="1">The sequence shown here is derived from an EMBL/GenBank/DDBJ whole genome shotgun (WGS) entry which is preliminary data.</text>
</comment>
<proteinExistence type="predicted"/>
<dbReference type="Proteomes" id="UP000549113">
    <property type="component" value="Unassembled WGS sequence"/>
</dbReference>
<dbReference type="RefSeq" id="WP_241739910.1">
    <property type="nucleotide sequence ID" value="NZ_BAABCO010000001.1"/>
</dbReference>
<accession>A0AA40VL91</accession>
<name>A0AA40VL91_9MICO</name>
<protein>
    <submittedName>
        <fullName evidence="1">Uncharacterized protein YjbJ (UPF0337 family)</fullName>
    </submittedName>
</protein>
<dbReference type="AlphaFoldDB" id="A0AA40VL91"/>
<sequence>MKKALWFMFGIAGGFVAAHLMNKDPRGHEVLAEVDARITEFTDRIGEAYRTQEARIEGLAADVKDVAGDALGKAAGAASGALDQAADTASDVLDNAADAASDAADAAKDAAAKLTD</sequence>
<reference evidence="1 2" key="1">
    <citation type="submission" date="2020-08" db="EMBL/GenBank/DDBJ databases">
        <title>Sequencing the genomes of 1000 actinobacteria strains.</title>
        <authorList>
            <person name="Klenk H.-P."/>
        </authorList>
    </citation>
    <scope>NUCLEOTIDE SEQUENCE [LARGE SCALE GENOMIC DNA]</scope>
    <source>
        <strain evidence="1 2">DSM 19600</strain>
    </source>
</reference>